<comment type="caution">
    <text evidence="8">The sequence shown here is derived from an EMBL/GenBank/DDBJ whole genome shotgun (WGS) entry which is preliminary data.</text>
</comment>
<comment type="subcellular location">
    <subcellularLocation>
        <location evidence="1">Membrane</location>
        <topology evidence="1">Lipid-anchor</topology>
    </subcellularLocation>
</comment>
<proteinExistence type="inferred from homology"/>
<evidence type="ECO:0000313" key="9">
    <source>
        <dbReference type="Proteomes" id="UP000266091"/>
    </source>
</evidence>
<evidence type="ECO:0000256" key="4">
    <source>
        <dbReference type="ARBA" id="ARBA00023139"/>
    </source>
</evidence>
<dbReference type="CDD" id="cd13598">
    <property type="entry name" value="PBP2_lipoprotein_IlpA_like"/>
    <property type="match status" value="1"/>
</dbReference>
<organism evidence="8 9">
    <name type="scientific">Mesosutterella multiformis</name>
    <dbReference type="NCBI Taxonomy" id="2259133"/>
    <lineage>
        <taxon>Bacteria</taxon>
        <taxon>Pseudomonadati</taxon>
        <taxon>Pseudomonadota</taxon>
        <taxon>Betaproteobacteria</taxon>
        <taxon>Burkholderiales</taxon>
        <taxon>Sutterellaceae</taxon>
        <taxon>Mesosutterella</taxon>
    </lineage>
</organism>
<protein>
    <recommendedName>
        <fullName evidence="6">Lipoprotein</fullName>
    </recommendedName>
</protein>
<dbReference type="InterPro" id="IPR004872">
    <property type="entry name" value="Lipoprotein_NlpA"/>
</dbReference>
<feature type="signal peptide" evidence="7">
    <location>
        <begin position="1"/>
        <end position="22"/>
    </location>
</feature>
<keyword evidence="2 7" id="KW-0732">Signal</keyword>
<gene>
    <name evidence="8" type="ORF">MESMUL_14610</name>
</gene>
<dbReference type="PIRSF" id="PIRSF002854">
    <property type="entry name" value="MetQ"/>
    <property type="match status" value="1"/>
</dbReference>
<evidence type="ECO:0000313" key="8">
    <source>
        <dbReference type="EMBL" id="GBO94107.1"/>
    </source>
</evidence>
<name>A0A388SCQ3_9BURK</name>
<dbReference type="PANTHER" id="PTHR30429:SF1">
    <property type="entry name" value="D-METHIONINE-BINDING LIPOPROTEIN METQ-RELATED"/>
    <property type="match status" value="1"/>
</dbReference>
<dbReference type="PANTHER" id="PTHR30429">
    <property type="entry name" value="D-METHIONINE-BINDING LIPOPROTEIN METQ"/>
    <property type="match status" value="1"/>
</dbReference>
<dbReference type="Pfam" id="PF03180">
    <property type="entry name" value="Lipoprotein_9"/>
    <property type="match status" value="1"/>
</dbReference>
<dbReference type="AlphaFoldDB" id="A0A388SCQ3"/>
<dbReference type="Gene3D" id="3.40.190.10">
    <property type="entry name" value="Periplasmic binding protein-like II"/>
    <property type="match status" value="2"/>
</dbReference>
<evidence type="ECO:0000256" key="5">
    <source>
        <dbReference type="ARBA" id="ARBA00023288"/>
    </source>
</evidence>
<keyword evidence="9" id="KW-1185">Reference proteome</keyword>
<reference evidence="8 9" key="1">
    <citation type="journal article" date="2018" name="Int. J. Syst. Evol. Microbiol.">
        <title>Mesosutterella multiformis gen. nov., sp. nov., a member of the family Sutterellaceae and Sutterella megalosphaeroides sp. nov., isolated from human faeces.</title>
        <authorList>
            <person name="Sakamoto M."/>
            <person name="Ikeyama N."/>
            <person name="Kunihiro T."/>
            <person name="Iino T."/>
            <person name="Yuki M."/>
            <person name="Ohkuma M."/>
        </authorList>
    </citation>
    <scope>NUCLEOTIDE SEQUENCE [LARGE SCALE GENOMIC DNA]</scope>
    <source>
        <strain evidence="8 9">4NBBH2</strain>
    </source>
</reference>
<accession>A0A388SCQ3</accession>
<keyword evidence="4" id="KW-0564">Palmitate</keyword>
<evidence type="ECO:0000256" key="7">
    <source>
        <dbReference type="SAM" id="SignalP"/>
    </source>
</evidence>
<comment type="similarity">
    <text evidence="6">Belongs to the nlpA lipoprotein family.</text>
</comment>
<evidence type="ECO:0000256" key="1">
    <source>
        <dbReference type="ARBA" id="ARBA00004635"/>
    </source>
</evidence>
<dbReference type="EMBL" id="BGZJ01000001">
    <property type="protein sequence ID" value="GBO94107.1"/>
    <property type="molecule type" value="Genomic_DNA"/>
</dbReference>
<dbReference type="GO" id="GO:0016020">
    <property type="term" value="C:membrane"/>
    <property type="evidence" value="ECO:0007669"/>
    <property type="project" value="UniProtKB-SubCell"/>
</dbReference>
<keyword evidence="5 6" id="KW-0449">Lipoprotein</keyword>
<dbReference type="Proteomes" id="UP000266091">
    <property type="component" value="Unassembled WGS sequence"/>
</dbReference>
<evidence type="ECO:0000256" key="2">
    <source>
        <dbReference type="ARBA" id="ARBA00022729"/>
    </source>
</evidence>
<sequence>MLNRRSLFAAFAAAALSTPFFASGALAASSTPVIRVGINPGGQAEIMEVVKKNAEKLGLQIKVFEFSDYIAPNVALDTGDIDINSFQHQPYLDRQIKDRHYKIESVAKTIISPLVFFTNKGYKSFKDIPNGSKIAIPNDATNEGRALLILQNAGYIKLRPGSGLQATPLDIVSNPKKLKFVEIEAPQLPRALPDVAAAAVNGTYARPAGLSIAKQGVLVESAKGSAYANVLVVRTADKNKPWVKTFIKAYHQPNVKAFIEKRFGDSTFPAW</sequence>
<feature type="chain" id="PRO_5017210893" description="Lipoprotein" evidence="7">
    <location>
        <begin position="23"/>
        <end position="271"/>
    </location>
</feature>
<dbReference type="SUPFAM" id="SSF53850">
    <property type="entry name" value="Periplasmic binding protein-like II"/>
    <property type="match status" value="1"/>
</dbReference>
<keyword evidence="3" id="KW-0472">Membrane</keyword>
<evidence type="ECO:0000256" key="6">
    <source>
        <dbReference type="PIRNR" id="PIRNR002854"/>
    </source>
</evidence>
<evidence type="ECO:0000256" key="3">
    <source>
        <dbReference type="ARBA" id="ARBA00023136"/>
    </source>
</evidence>
<dbReference type="OrthoDB" id="9812878at2"/>